<evidence type="ECO:0000313" key="5">
    <source>
        <dbReference type="Proteomes" id="UP001597362"/>
    </source>
</evidence>
<reference evidence="5" key="1">
    <citation type="journal article" date="2019" name="Int. J. Syst. Evol. Microbiol.">
        <title>The Global Catalogue of Microorganisms (GCM) 10K type strain sequencing project: providing services to taxonomists for standard genome sequencing and annotation.</title>
        <authorList>
            <consortium name="The Broad Institute Genomics Platform"/>
            <consortium name="The Broad Institute Genome Sequencing Center for Infectious Disease"/>
            <person name="Wu L."/>
            <person name="Ma J."/>
        </authorList>
    </citation>
    <scope>NUCLEOTIDE SEQUENCE [LARGE SCALE GENOMIC DNA]</scope>
    <source>
        <strain evidence="5">GH52</strain>
    </source>
</reference>
<keyword evidence="1" id="KW-0479">Metal-binding</keyword>
<dbReference type="InterPro" id="IPR000917">
    <property type="entry name" value="Sulfatase_N"/>
</dbReference>
<dbReference type="InterPro" id="IPR017850">
    <property type="entry name" value="Alkaline_phosphatase_core_sf"/>
</dbReference>
<accession>A0ABW4YNB7</accession>
<name>A0ABW4YNB7_9BACL</name>
<evidence type="ECO:0000256" key="1">
    <source>
        <dbReference type="ARBA" id="ARBA00022723"/>
    </source>
</evidence>
<dbReference type="SUPFAM" id="SSF53649">
    <property type="entry name" value="Alkaline phosphatase-like"/>
    <property type="match status" value="1"/>
</dbReference>
<dbReference type="PANTHER" id="PTHR45953">
    <property type="entry name" value="IDURONATE 2-SULFATASE"/>
    <property type="match status" value="1"/>
</dbReference>
<dbReference type="Proteomes" id="UP001597362">
    <property type="component" value="Unassembled WGS sequence"/>
</dbReference>
<sequence length="492" mass="56624">MEANQRSQLKKQPHVVIIMADQLRADFISPKFTPNIYQIAQQSNRLERTYCASPLCVPARGAFFTGQYPNETGCIINPWTPADQKHGHVKKDTPNLYKLLEEEWDSWHAGKQHLLTEEQFDLQPNTKTKWLPMQGRYQDYVKQQGKRLPGGAAFRGLAPEMAEGRTTRAKEYSIPTTGCYEEGMDTFFDGFILRDALHALKNRDTSKPLFLSAMFLAPHPPLDIPEPYYSMFKAEDMRLPANVATWSKNQSPLQLYNLTGAVGTGYTLENWREIWSVYAGLVKLLDDCVGELIAELKKQNIFEDTLLVVTSDHGEMLGSHQLWQKMCMYEESIHTPLYIKLPQQQNGKQFDALASAIDVIPTICDYLELPYQNQFSGKSLRPLLEEEKEIHKYIFIQFDGNGARGNFQRSVVNKQYKLIVDIFKDELFIELYDLAAEKQESVNLAFEATYKETIEAMLHVLREHMKSTEDLLVVPTDAYAEFLQRYGQYQEK</sequence>
<dbReference type="Gene3D" id="3.40.720.10">
    <property type="entry name" value="Alkaline Phosphatase, subunit A"/>
    <property type="match status" value="1"/>
</dbReference>
<dbReference type="PANTHER" id="PTHR45953:SF1">
    <property type="entry name" value="IDURONATE 2-SULFATASE"/>
    <property type="match status" value="1"/>
</dbReference>
<proteinExistence type="predicted"/>
<evidence type="ECO:0000313" key="4">
    <source>
        <dbReference type="EMBL" id="MFD2117202.1"/>
    </source>
</evidence>
<evidence type="ECO:0000259" key="3">
    <source>
        <dbReference type="Pfam" id="PF00884"/>
    </source>
</evidence>
<keyword evidence="5" id="KW-1185">Reference proteome</keyword>
<dbReference type="RefSeq" id="WP_377774145.1">
    <property type="nucleotide sequence ID" value="NZ_JBHUHO010000037.1"/>
</dbReference>
<feature type="domain" description="Sulfatase N-terminal" evidence="3">
    <location>
        <begin position="13"/>
        <end position="367"/>
    </location>
</feature>
<comment type="caution">
    <text evidence="4">The sequence shown here is derived from an EMBL/GenBank/DDBJ whole genome shotgun (WGS) entry which is preliminary data.</text>
</comment>
<dbReference type="EMBL" id="JBHUHO010000037">
    <property type="protein sequence ID" value="MFD2117202.1"/>
    <property type="molecule type" value="Genomic_DNA"/>
</dbReference>
<organism evidence="4 5">
    <name type="scientific">Paenibacillus yanchengensis</name>
    <dbReference type="NCBI Taxonomy" id="2035833"/>
    <lineage>
        <taxon>Bacteria</taxon>
        <taxon>Bacillati</taxon>
        <taxon>Bacillota</taxon>
        <taxon>Bacilli</taxon>
        <taxon>Bacillales</taxon>
        <taxon>Paenibacillaceae</taxon>
        <taxon>Paenibacillus</taxon>
    </lineage>
</organism>
<protein>
    <submittedName>
        <fullName evidence="4">Sulfatase</fullName>
    </submittedName>
</protein>
<gene>
    <name evidence="4" type="ORF">ACFSJH_15845</name>
</gene>
<keyword evidence="2" id="KW-0378">Hydrolase</keyword>
<evidence type="ECO:0000256" key="2">
    <source>
        <dbReference type="ARBA" id="ARBA00022801"/>
    </source>
</evidence>
<dbReference type="Pfam" id="PF00884">
    <property type="entry name" value="Sulfatase"/>
    <property type="match status" value="1"/>
</dbReference>